<dbReference type="GO" id="GO:0003676">
    <property type="term" value="F:nucleic acid binding"/>
    <property type="evidence" value="ECO:0007669"/>
    <property type="project" value="InterPro"/>
</dbReference>
<dbReference type="Pfam" id="PF00098">
    <property type="entry name" value="zf-CCHC"/>
    <property type="match status" value="1"/>
</dbReference>
<dbReference type="Proteomes" id="UP000008909">
    <property type="component" value="Unassembled WGS sequence"/>
</dbReference>
<evidence type="ECO:0000259" key="2">
    <source>
        <dbReference type="PROSITE" id="PS50158"/>
    </source>
</evidence>
<dbReference type="SUPFAM" id="SSF57756">
    <property type="entry name" value="Retrovirus zinc finger-like domains"/>
    <property type="match status" value="1"/>
</dbReference>
<evidence type="ECO:0000256" key="1">
    <source>
        <dbReference type="PROSITE-ProRule" id="PRU00047"/>
    </source>
</evidence>
<keyword evidence="1" id="KW-0863">Zinc-finger</keyword>
<dbReference type="InterPro" id="IPR036875">
    <property type="entry name" value="Znf_CCHC_sf"/>
</dbReference>
<accession>G7YME8</accession>
<reference key="2">
    <citation type="submission" date="2011-10" db="EMBL/GenBank/DDBJ databases">
        <title>The genome and transcriptome sequence of Clonorchis sinensis provide insights into the carcinogenic liver fluke.</title>
        <authorList>
            <person name="Wang X."/>
            <person name="Huang Y."/>
            <person name="Chen W."/>
            <person name="Liu H."/>
            <person name="Guo L."/>
            <person name="Chen Y."/>
            <person name="Luo F."/>
            <person name="Zhou W."/>
            <person name="Sun J."/>
            <person name="Mao Q."/>
            <person name="Liang P."/>
            <person name="Zhou C."/>
            <person name="Tian Y."/>
            <person name="Men J."/>
            <person name="Lv X."/>
            <person name="Huang L."/>
            <person name="Zhou J."/>
            <person name="Hu Y."/>
            <person name="Li R."/>
            <person name="Zhang F."/>
            <person name="Lei H."/>
            <person name="Li X."/>
            <person name="Hu X."/>
            <person name="Liang C."/>
            <person name="Xu J."/>
            <person name="Wu Z."/>
            <person name="Yu X."/>
        </authorList>
    </citation>
    <scope>NUCLEOTIDE SEQUENCE</scope>
    <source>
        <strain>Henan</strain>
    </source>
</reference>
<organism evidence="3 4">
    <name type="scientific">Clonorchis sinensis</name>
    <name type="common">Chinese liver fluke</name>
    <dbReference type="NCBI Taxonomy" id="79923"/>
    <lineage>
        <taxon>Eukaryota</taxon>
        <taxon>Metazoa</taxon>
        <taxon>Spiralia</taxon>
        <taxon>Lophotrochozoa</taxon>
        <taxon>Platyhelminthes</taxon>
        <taxon>Trematoda</taxon>
        <taxon>Digenea</taxon>
        <taxon>Opisthorchiida</taxon>
        <taxon>Opisthorchiata</taxon>
        <taxon>Opisthorchiidae</taxon>
        <taxon>Clonorchis</taxon>
    </lineage>
</organism>
<protein>
    <submittedName>
        <fullName evidence="3">Gap-Pol polyprotein</fullName>
    </submittedName>
</protein>
<evidence type="ECO:0000313" key="4">
    <source>
        <dbReference type="Proteomes" id="UP000008909"/>
    </source>
</evidence>
<sequence length="294" mass="32629">MKIPWPQPFEDGYVWTFLEGFEEVAEAAGLDTDRGNLAALKTLLRGRVKAALDAARRGHRKMHWKEAYKEALAVESDTTADRQEAMRRFKTARMASGCDPTVFFASLQQPLDRAFPKLDGALRHRLLSDQFVEGVQPALGVQLRVAGATGQLSVEQLMHLARELADAPLATFQSQENREDSTVEDLKNKVGQLTEQLAAVKTESRRHARTSRCYRCGMPGHWMTQCRSTRPLVNNKILECSSFPGWVAIGALTQATIQAVVEIDGKRELCLIDTGAWGIPEADGRLNADSARQP</sequence>
<dbReference type="InterPro" id="IPR001878">
    <property type="entry name" value="Znf_CCHC"/>
</dbReference>
<name>G7YME8_CLOSI</name>
<keyword evidence="1" id="KW-0479">Metal-binding</keyword>
<proteinExistence type="predicted"/>
<keyword evidence="4" id="KW-1185">Reference proteome</keyword>
<gene>
    <name evidence="3" type="ORF">CLF_112284</name>
</gene>
<dbReference type="AlphaFoldDB" id="G7YME8"/>
<dbReference type="SMART" id="SM00343">
    <property type="entry name" value="ZnF_C2HC"/>
    <property type="match status" value="1"/>
</dbReference>
<reference evidence="3" key="1">
    <citation type="journal article" date="2011" name="Genome Biol.">
        <title>The draft genome of the carcinogenic human liver fluke Clonorchis sinensis.</title>
        <authorList>
            <person name="Wang X."/>
            <person name="Chen W."/>
            <person name="Huang Y."/>
            <person name="Sun J."/>
            <person name="Men J."/>
            <person name="Liu H."/>
            <person name="Luo F."/>
            <person name="Guo L."/>
            <person name="Lv X."/>
            <person name="Deng C."/>
            <person name="Zhou C."/>
            <person name="Fan Y."/>
            <person name="Li X."/>
            <person name="Huang L."/>
            <person name="Hu Y."/>
            <person name="Liang C."/>
            <person name="Hu X."/>
            <person name="Xu J."/>
            <person name="Yu X."/>
        </authorList>
    </citation>
    <scope>NUCLEOTIDE SEQUENCE [LARGE SCALE GENOMIC DNA]</scope>
    <source>
        <strain evidence="3">Henan</strain>
    </source>
</reference>
<dbReference type="GO" id="GO:0008270">
    <property type="term" value="F:zinc ion binding"/>
    <property type="evidence" value="ECO:0007669"/>
    <property type="project" value="UniProtKB-KW"/>
</dbReference>
<feature type="domain" description="CCHC-type" evidence="2">
    <location>
        <begin position="212"/>
        <end position="228"/>
    </location>
</feature>
<dbReference type="PROSITE" id="PS50158">
    <property type="entry name" value="ZF_CCHC"/>
    <property type="match status" value="1"/>
</dbReference>
<evidence type="ECO:0000313" key="3">
    <source>
        <dbReference type="EMBL" id="GAA54129.1"/>
    </source>
</evidence>
<dbReference type="EMBL" id="DF143738">
    <property type="protein sequence ID" value="GAA54129.1"/>
    <property type="molecule type" value="Genomic_DNA"/>
</dbReference>
<keyword evidence="1" id="KW-0862">Zinc</keyword>
<dbReference type="Gene3D" id="4.10.60.10">
    <property type="entry name" value="Zinc finger, CCHC-type"/>
    <property type="match status" value="1"/>
</dbReference>